<dbReference type="InterPro" id="IPR033133">
    <property type="entry name" value="PUM-HD"/>
</dbReference>
<dbReference type="Gene3D" id="1.25.10.10">
    <property type="entry name" value="Leucine-rich Repeat Variant"/>
    <property type="match status" value="1"/>
</dbReference>
<evidence type="ECO:0000256" key="2">
    <source>
        <dbReference type="ARBA" id="ARBA00022737"/>
    </source>
</evidence>
<reference evidence="12" key="1">
    <citation type="journal article" date="2023" name="Nat. Commun.">
        <title>Diploid and tetraploid genomes of Acorus and the evolution of monocots.</title>
        <authorList>
            <person name="Ma L."/>
            <person name="Liu K.W."/>
            <person name="Li Z."/>
            <person name="Hsiao Y.Y."/>
            <person name="Qi Y."/>
            <person name="Fu T."/>
            <person name="Tang G.D."/>
            <person name="Zhang D."/>
            <person name="Sun W.H."/>
            <person name="Liu D.K."/>
            <person name="Li Y."/>
            <person name="Chen G.Z."/>
            <person name="Liu X.D."/>
            <person name="Liao X.Y."/>
            <person name="Jiang Y.T."/>
            <person name="Yu X."/>
            <person name="Hao Y."/>
            <person name="Huang J."/>
            <person name="Zhao X.W."/>
            <person name="Ke S."/>
            <person name="Chen Y.Y."/>
            <person name="Wu W.L."/>
            <person name="Hsu J.L."/>
            <person name="Lin Y.F."/>
            <person name="Huang M.D."/>
            <person name="Li C.Y."/>
            <person name="Huang L."/>
            <person name="Wang Z.W."/>
            <person name="Zhao X."/>
            <person name="Zhong W.Y."/>
            <person name="Peng D.H."/>
            <person name="Ahmad S."/>
            <person name="Lan S."/>
            <person name="Zhang J.S."/>
            <person name="Tsai W.C."/>
            <person name="Van de Peer Y."/>
            <person name="Liu Z.J."/>
        </authorList>
    </citation>
    <scope>NUCLEOTIDE SEQUENCE</scope>
    <source>
        <strain evidence="12">SCP</strain>
    </source>
</reference>
<evidence type="ECO:0000256" key="5">
    <source>
        <dbReference type="ARBA" id="ARBA00022845"/>
    </source>
</evidence>
<evidence type="ECO:0000256" key="6">
    <source>
        <dbReference type="ARBA" id="ARBA00058490"/>
    </source>
</evidence>
<dbReference type="CDD" id="cd07920">
    <property type="entry name" value="Pumilio"/>
    <property type="match status" value="1"/>
</dbReference>
<dbReference type="InterPro" id="IPR000571">
    <property type="entry name" value="Znf_CCCH"/>
</dbReference>
<feature type="zinc finger region" description="C3H1-type" evidence="8">
    <location>
        <begin position="345"/>
        <end position="367"/>
    </location>
</feature>
<evidence type="ECO:0000256" key="1">
    <source>
        <dbReference type="ARBA" id="ARBA00022723"/>
    </source>
</evidence>
<reference evidence="12" key="2">
    <citation type="submission" date="2023-06" db="EMBL/GenBank/DDBJ databases">
        <authorList>
            <person name="Ma L."/>
            <person name="Liu K.-W."/>
            <person name="Li Z."/>
            <person name="Hsiao Y.-Y."/>
            <person name="Qi Y."/>
            <person name="Fu T."/>
            <person name="Tang G."/>
            <person name="Zhang D."/>
            <person name="Sun W.-H."/>
            <person name="Liu D.-K."/>
            <person name="Li Y."/>
            <person name="Chen G.-Z."/>
            <person name="Liu X.-D."/>
            <person name="Liao X.-Y."/>
            <person name="Jiang Y.-T."/>
            <person name="Yu X."/>
            <person name="Hao Y."/>
            <person name="Huang J."/>
            <person name="Zhao X.-W."/>
            <person name="Ke S."/>
            <person name="Chen Y.-Y."/>
            <person name="Wu W.-L."/>
            <person name="Hsu J.-L."/>
            <person name="Lin Y.-F."/>
            <person name="Huang M.-D."/>
            <person name="Li C.-Y."/>
            <person name="Huang L."/>
            <person name="Wang Z.-W."/>
            <person name="Zhao X."/>
            <person name="Zhong W.-Y."/>
            <person name="Peng D.-H."/>
            <person name="Ahmad S."/>
            <person name="Lan S."/>
            <person name="Zhang J.-S."/>
            <person name="Tsai W.-C."/>
            <person name="Van De Peer Y."/>
            <person name="Liu Z.-J."/>
        </authorList>
    </citation>
    <scope>NUCLEOTIDE SEQUENCE</scope>
    <source>
        <strain evidence="12">SCP</strain>
        <tissue evidence="12">Leaves</tissue>
    </source>
</reference>
<dbReference type="GO" id="GO:0005737">
    <property type="term" value="C:cytoplasm"/>
    <property type="evidence" value="ECO:0007669"/>
    <property type="project" value="TreeGrafter"/>
</dbReference>
<evidence type="ECO:0000256" key="7">
    <source>
        <dbReference type="PROSITE-ProRule" id="PRU00317"/>
    </source>
</evidence>
<keyword evidence="13" id="KW-1185">Reference proteome</keyword>
<feature type="repeat" description="Pumilio" evidence="7">
    <location>
        <begin position="488"/>
        <end position="524"/>
    </location>
</feature>
<name>A0AAV9AI36_ACOGR</name>
<keyword evidence="2" id="KW-0677">Repeat</keyword>
<evidence type="ECO:0000256" key="4">
    <source>
        <dbReference type="ARBA" id="ARBA00022833"/>
    </source>
</evidence>
<evidence type="ECO:0000259" key="10">
    <source>
        <dbReference type="PROSITE" id="PS50103"/>
    </source>
</evidence>
<comment type="caution">
    <text evidence="12">The sequence shown here is derived from an EMBL/GenBank/DDBJ whole genome shotgun (WGS) entry which is preliminary data.</text>
</comment>
<dbReference type="GO" id="GO:0008270">
    <property type="term" value="F:zinc ion binding"/>
    <property type="evidence" value="ECO:0007669"/>
    <property type="project" value="UniProtKB-KW"/>
</dbReference>
<dbReference type="Pfam" id="PF22493">
    <property type="entry name" value="PUF_NOP9"/>
    <property type="match status" value="1"/>
</dbReference>
<dbReference type="SUPFAM" id="SSF90229">
    <property type="entry name" value="CCCH zinc finger"/>
    <property type="match status" value="1"/>
</dbReference>
<feature type="repeat" description="Pumilio" evidence="7">
    <location>
        <begin position="709"/>
        <end position="746"/>
    </location>
</feature>
<dbReference type="SMART" id="SM00025">
    <property type="entry name" value="Pumilio"/>
    <property type="match status" value="8"/>
</dbReference>
<dbReference type="AlphaFoldDB" id="A0AAV9AI36"/>
<dbReference type="InterPro" id="IPR036855">
    <property type="entry name" value="Znf_CCCH_sf"/>
</dbReference>
<dbReference type="PROSITE" id="PS50103">
    <property type="entry name" value="ZF_C3H1"/>
    <property type="match status" value="1"/>
</dbReference>
<dbReference type="EMBL" id="JAUJYN010000009">
    <property type="protein sequence ID" value="KAK1263862.1"/>
    <property type="molecule type" value="Genomic_DNA"/>
</dbReference>
<feature type="compositionally biased region" description="Basic and acidic residues" evidence="9">
    <location>
        <begin position="29"/>
        <end position="44"/>
    </location>
</feature>
<dbReference type="FunFam" id="1.25.10.10:FF:000237">
    <property type="entry name" value="Pumilio homolog 9"/>
    <property type="match status" value="1"/>
</dbReference>
<dbReference type="GO" id="GO:0006417">
    <property type="term" value="P:regulation of translation"/>
    <property type="evidence" value="ECO:0007669"/>
    <property type="project" value="UniProtKB-KW"/>
</dbReference>
<feature type="domain" description="PUM-HD" evidence="11">
    <location>
        <begin position="431"/>
        <end position="772"/>
    </location>
</feature>
<dbReference type="InterPro" id="IPR033712">
    <property type="entry name" value="Pumilio_RNA-bd"/>
</dbReference>
<dbReference type="Proteomes" id="UP001179952">
    <property type="component" value="Unassembled WGS sequence"/>
</dbReference>
<organism evidence="12 13">
    <name type="scientific">Acorus gramineus</name>
    <name type="common">Dwarf sweet flag</name>
    <dbReference type="NCBI Taxonomy" id="55184"/>
    <lineage>
        <taxon>Eukaryota</taxon>
        <taxon>Viridiplantae</taxon>
        <taxon>Streptophyta</taxon>
        <taxon>Embryophyta</taxon>
        <taxon>Tracheophyta</taxon>
        <taxon>Spermatophyta</taxon>
        <taxon>Magnoliopsida</taxon>
        <taxon>Liliopsida</taxon>
        <taxon>Acoraceae</taxon>
        <taxon>Acorus</taxon>
    </lineage>
</organism>
<keyword evidence="5" id="KW-0810">Translation regulation</keyword>
<feature type="repeat" description="Pumilio" evidence="7">
    <location>
        <begin position="600"/>
        <end position="635"/>
    </location>
</feature>
<dbReference type="SUPFAM" id="SSF48371">
    <property type="entry name" value="ARM repeat"/>
    <property type="match status" value="1"/>
</dbReference>
<dbReference type="GO" id="GO:0003729">
    <property type="term" value="F:mRNA binding"/>
    <property type="evidence" value="ECO:0007669"/>
    <property type="project" value="TreeGrafter"/>
</dbReference>
<feature type="domain" description="C3H1-type" evidence="10">
    <location>
        <begin position="345"/>
        <end position="367"/>
    </location>
</feature>
<dbReference type="Pfam" id="PF00806">
    <property type="entry name" value="PUF"/>
    <property type="match status" value="1"/>
</dbReference>
<keyword evidence="3 8" id="KW-0863">Zinc-finger</keyword>
<dbReference type="PANTHER" id="PTHR12537:SF147">
    <property type="entry name" value="PUMILIO HOMOLOG 12"/>
    <property type="match status" value="1"/>
</dbReference>
<dbReference type="PROSITE" id="PS50303">
    <property type="entry name" value="PUM_HD"/>
    <property type="match status" value="1"/>
</dbReference>
<evidence type="ECO:0000256" key="9">
    <source>
        <dbReference type="SAM" id="MobiDB-lite"/>
    </source>
</evidence>
<feature type="repeat" description="Pumilio" evidence="7">
    <location>
        <begin position="527"/>
        <end position="562"/>
    </location>
</feature>
<feature type="region of interest" description="Disordered" evidence="9">
    <location>
        <begin position="1"/>
        <end position="51"/>
    </location>
</feature>
<sequence length="774" mass="86873">MDKGGAERDIDDFEMLSDEISNASSPKYLSEESSGHTDSSREMEMVPTGGKSSPSVLLANFYKSPRAMKNGSDSAFHVSSPFERSIIQSPETLFNQKIKNVESVEGLKMNNGNIEQNEANFSDGQLLTSALGNLSLHDALTALPNGGFFSDEYQTLPQFNQPLSGLGSERKASSPFFSTVNGRHSTNHIFEALPDRNDVFNIPRYGMKLNEAKPGSVMQPERESSDYCMWGPRQTRSVYSGVPLHGFDFSTPSIQHSYLMNPQTVPSAHVPNSMQGFLMPPMEEEMYGGLYPTQASGNMSSRQYVYDEPVSLGQMNLGCFLNKTNYLDDTLMGHGGRAAGGGGNFCRFYAQGYCGKGERCAFIHGPRQTSWNDIRRGCQIFDKGAKQIFPQRRNSVSALKSNLSMNDPGRFNNGTAGMNGLPMSNIGSFQLDNMDFGTTRAPQAQKYSSVDEVAGKIYVMAKDRCDCRLLQNWIEEGNTETFKKIFFEIIDNVIELMTHPFGNYLVQKLLERCNDDQRLCMLYEVTRRPREFIKVSCDMHGTRAVQKLIETRKGREQSSLIARCLKHGIITLMGDINGNHVAQSCLTYLEPEDTKFLLDAAIVNCVDLAANSHGCVVLQKCFPYLDDEQTHYLISELASNALYLSQDPFGNYMMQYILELKELPWVKVKVMEHLEGNYIDMSMHKCSSNVVERCMLVSNDEQRARIVKELLDSPRLADMMQDPYGNYVIQYALKVTEGALQASILRAIRAHVPVLRNNQYGKKVLTNEIFKRQL</sequence>
<dbReference type="PANTHER" id="PTHR12537">
    <property type="entry name" value="RNA BINDING PROTEIN PUMILIO-RELATED"/>
    <property type="match status" value="1"/>
</dbReference>
<dbReference type="PROSITE" id="PS50302">
    <property type="entry name" value="PUM"/>
    <property type="match status" value="6"/>
</dbReference>
<evidence type="ECO:0000256" key="8">
    <source>
        <dbReference type="PROSITE-ProRule" id="PRU00723"/>
    </source>
</evidence>
<dbReference type="InterPro" id="IPR016024">
    <property type="entry name" value="ARM-type_fold"/>
</dbReference>
<protein>
    <submittedName>
        <fullName evidence="12">Uncharacterized protein</fullName>
    </submittedName>
</protein>
<evidence type="ECO:0000259" key="11">
    <source>
        <dbReference type="PROSITE" id="PS50303"/>
    </source>
</evidence>
<keyword evidence="1 8" id="KW-0479">Metal-binding</keyword>
<evidence type="ECO:0000313" key="12">
    <source>
        <dbReference type="EMBL" id="KAK1263862.1"/>
    </source>
</evidence>
<evidence type="ECO:0000313" key="13">
    <source>
        <dbReference type="Proteomes" id="UP001179952"/>
    </source>
</evidence>
<feature type="repeat" description="Pumilio" evidence="7">
    <location>
        <begin position="673"/>
        <end position="708"/>
    </location>
</feature>
<dbReference type="InterPro" id="IPR001313">
    <property type="entry name" value="Pumilio_RNA-bd_rpt"/>
</dbReference>
<accession>A0AAV9AI36</accession>
<dbReference type="InterPro" id="IPR011989">
    <property type="entry name" value="ARM-like"/>
</dbReference>
<comment type="function">
    <text evidence="6">Sequence-specific RNA-binding protein that regulates translation and mRNA stability by binding the 3'-UTR of target mRNAs.</text>
</comment>
<keyword evidence="4 8" id="KW-0862">Zinc</keyword>
<feature type="repeat" description="Pumilio" evidence="7">
    <location>
        <begin position="636"/>
        <end position="672"/>
    </location>
</feature>
<gene>
    <name evidence="12" type="ORF">QJS04_geneDACA009470</name>
</gene>
<proteinExistence type="predicted"/>
<evidence type="ECO:0000256" key="3">
    <source>
        <dbReference type="ARBA" id="ARBA00022771"/>
    </source>
</evidence>